<evidence type="ECO:0000313" key="1">
    <source>
        <dbReference type="EMBL" id="CAG8558509.1"/>
    </source>
</evidence>
<gene>
    <name evidence="1" type="ORF">POCULU_LOCUS5389</name>
</gene>
<reference evidence="1" key="1">
    <citation type="submission" date="2021-06" db="EMBL/GenBank/DDBJ databases">
        <authorList>
            <person name="Kallberg Y."/>
            <person name="Tangrot J."/>
            <person name="Rosling A."/>
        </authorList>
    </citation>
    <scope>NUCLEOTIDE SEQUENCE</scope>
    <source>
        <strain evidence="1">IA702</strain>
    </source>
</reference>
<dbReference type="OrthoDB" id="10462286at2759"/>
<dbReference type="Proteomes" id="UP000789572">
    <property type="component" value="Unassembled WGS sequence"/>
</dbReference>
<name>A0A9N9BA47_9GLOM</name>
<comment type="caution">
    <text evidence="1">The sequence shown here is derived from an EMBL/GenBank/DDBJ whole genome shotgun (WGS) entry which is preliminary data.</text>
</comment>
<accession>A0A9N9BA47</accession>
<dbReference type="AlphaFoldDB" id="A0A9N9BA47"/>
<dbReference type="EMBL" id="CAJVPJ010000818">
    <property type="protein sequence ID" value="CAG8558509.1"/>
    <property type="molecule type" value="Genomic_DNA"/>
</dbReference>
<keyword evidence="2" id="KW-1185">Reference proteome</keyword>
<organism evidence="1 2">
    <name type="scientific">Paraglomus occultum</name>
    <dbReference type="NCBI Taxonomy" id="144539"/>
    <lineage>
        <taxon>Eukaryota</taxon>
        <taxon>Fungi</taxon>
        <taxon>Fungi incertae sedis</taxon>
        <taxon>Mucoromycota</taxon>
        <taxon>Glomeromycotina</taxon>
        <taxon>Glomeromycetes</taxon>
        <taxon>Paraglomerales</taxon>
        <taxon>Paraglomeraceae</taxon>
        <taxon>Paraglomus</taxon>
    </lineage>
</organism>
<protein>
    <submittedName>
        <fullName evidence="1">9213_t:CDS:1</fullName>
    </submittedName>
</protein>
<sequence length="153" mass="17739">MLPNLEQMVFERFNTIETRNDSSNLDENCQTVRWIRSRDTMKMYGPSDIMIKPAQDLPPVFDIFVQVTKQIDGVDQKLDDTLRHWLCAVPILHEAPAISVFISRHPVTISGCVKLEDNGRVTYIGVQTRNQQDQMKEKRPNIGSDIKEKYNFE</sequence>
<evidence type="ECO:0000313" key="2">
    <source>
        <dbReference type="Proteomes" id="UP000789572"/>
    </source>
</evidence>
<proteinExistence type="predicted"/>